<dbReference type="InterPro" id="IPR027728">
    <property type="entry name" value="Topless_fam"/>
</dbReference>
<dbReference type="CDD" id="cd22160">
    <property type="entry name" value="F-box_AtFBL13-like"/>
    <property type="match status" value="1"/>
</dbReference>
<gene>
    <name evidence="2" type="ORF">CMV_011331</name>
</gene>
<dbReference type="SUPFAM" id="SSF50978">
    <property type="entry name" value="WD40 repeat-like"/>
    <property type="match status" value="1"/>
</dbReference>
<dbReference type="EMBL" id="JRKL02001374">
    <property type="protein sequence ID" value="KAF3964381.1"/>
    <property type="molecule type" value="Genomic_DNA"/>
</dbReference>
<sequence length="159" mass="18271">MERREKQRIERAETAERRERQRNYTDEDDIGISNLSDCLLCLILSFLPIWDAIVKSILSSRQRPLWTLVPYNSSDDVGERSMTLQVSLANNYTASVDSVIWNPNGALFGFAYSKHIVQIYSYQGVTICVTTWRLTLMSDKTIKGWDAVTGNKLYTFVGY</sequence>
<evidence type="ECO:0000313" key="2">
    <source>
        <dbReference type="EMBL" id="KAF3964381.1"/>
    </source>
</evidence>
<organism evidence="2 3">
    <name type="scientific">Castanea mollissima</name>
    <name type="common">Chinese chestnut</name>
    <dbReference type="NCBI Taxonomy" id="60419"/>
    <lineage>
        <taxon>Eukaryota</taxon>
        <taxon>Viridiplantae</taxon>
        <taxon>Streptophyta</taxon>
        <taxon>Embryophyta</taxon>
        <taxon>Tracheophyta</taxon>
        <taxon>Spermatophyta</taxon>
        <taxon>Magnoliopsida</taxon>
        <taxon>eudicotyledons</taxon>
        <taxon>Gunneridae</taxon>
        <taxon>Pentapetalae</taxon>
        <taxon>rosids</taxon>
        <taxon>fabids</taxon>
        <taxon>Fagales</taxon>
        <taxon>Fagaceae</taxon>
        <taxon>Castanea</taxon>
    </lineage>
</organism>
<evidence type="ECO:0000313" key="3">
    <source>
        <dbReference type="Proteomes" id="UP000737018"/>
    </source>
</evidence>
<keyword evidence="3" id="KW-1185">Reference proteome</keyword>
<dbReference type="GO" id="GO:0006355">
    <property type="term" value="P:regulation of DNA-templated transcription"/>
    <property type="evidence" value="ECO:0007669"/>
    <property type="project" value="InterPro"/>
</dbReference>
<dbReference type="InterPro" id="IPR036322">
    <property type="entry name" value="WD40_repeat_dom_sf"/>
</dbReference>
<reference evidence="2" key="1">
    <citation type="submission" date="2020-03" db="EMBL/GenBank/DDBJ databases">
        <title>Castanea mollissima Vanexum genome sequencing.</title>
        <authorList>
            <person name="Staton M."/>
        </authorList>
    </citation>
    <scope>NUCLEOTIDE SEQUENCE</scope>
    <source>
        <tissue evidence="2">Leaf</tissue>
    </source>
</reference>
<dbReference type="InterPro" id="IPR053781">
    <property type="entry name" value="F-box_AtFBL13-like"/>
</dbReference>
<dbReference type="PANTHER" id="PTHR44083:SF48">
    <property type="entry name" value="TOPLESS-RELATED PROTEIN 4"/>
    <property type="match status" value="1"/>
</dbReference>
<protein>
    <submittedName>
        <fullName evidence="2">Uncharacterized protein</fullName>
    </submittedName>
</protein>
<dbReference type="PANTHER" id="PTHR44083">
    <property type="entry name" value="TOPLESS-RELATED PROTEIN 1-RELATED"/>
    <property type="match status" value="1"/>
</dbReference>
<evidence type="ECO:0000256" key="1">
    <source>
        <dbReference type="SAM" id="MobiDB-lite"/>
    </source>
</evidence>
<dbReference type="AlphaFoldDB" id="A0A8J4RHN5"/>
<name>A0A8J4RHN5_9ROSI</name>
<proteinExistence type="predicted"/>
<dbReference type="Proteomes" id="UP000737018">
    <property type="component" value="Unassembled WGS sequence"/>
</dbReference>
<accession>A0A8J4RHN5</accession>
<comment type="caution">
    <text evidence="2">The sequence shown here is derived from an EMBL/GenBank/DDBJ whole genome shotgun (WGS) entry which is preliminary data.</text>
</comment>
<dbReference type="OrthoDB" id="1692469at2759"/>
<feature type="region of interest" description="Disordered" evidence="1">
    <location>
        <begin position="1"/>
        <end position="22"/>
    </location>
</feature>